<reference evidence="1" key="1">
    <citation type="journal article" date="2015" name="Nature">
        <title>Complex archaea that bridge the gap between prokaryotes and eukaryotes.</title>
        <authorList>
            <person name="Spang A."/>
            <person name="Saw J.H."/>
            <person name="Jorgensen S.L."/>
            <person name="Zaremba-Niedzwiedzka K."/>
            <person name="Martijn J."/>
            <person name="Lind A.E."/>
            <person name="van Eijk R."/>
            <person name="Schleper C."/>
            <person name="Guy L."/>
            <person name="Ettema T.J."/>
        </authorList>
    </citation>
    <scope>NUCLEOTIDE SEQUENCE</scope>
</reference>
<proteinExistence type="predicted"/>
<sequence>MAIGQLTFEAFRWAMAGNSGLTTAANSGVTTTGTASLGAVTITVASTTSFSVGHGIKIANAGTGGSTLATWITAINGSVFTIKDKVITAVTGQAVSHDDRAVVPANNIIPADGNLPAAFPAIVMRLEGAEGFDFSDSMSGDLSLFVYVQSEPGGVGQPVTTINLICDRIKSLLHKQEESISNAAIRVGALREALRIGTIPEIDISETTHSQAMRYEYIVNLA</sequence>
<name>A0A0F9MQF7_9ZZZZ</name>
<gene>
    <name evidence="1" type="ORF">LCGC14_1061830</name>
</gene>
<protein>
    <submittedName>
        <fullName evidence="1">Uncharacterized protein</fullName>
    </submittedName>
</protein>
<organism evidence="1">
    <name type="scientific">marine sediment metagenome</name>
    <dbReference type="NCBI Taxonomy" id="412755"/>
    <lineage>
        <taxon>unclassified sequences</taxon>
        <taxon>metagenomes</taxon>
        <taxon>ecological metagenomes</taxon>
    </lineage>
</organism>
<accession>A0A0F9MQF7</accession>
<dbReference type="EMBL" id="LAZR01004513">
    <property type="protein sequence ID" value="KKN07929.1"/>
    <property type="molecule type" value="Genomic_DNA"/>
</dbReference>
<evidence type="ECO:0000313" key="1">
    <source>
        <dbReference type="EMBL" id="KKN07929.1"/>
    </source>
</evidence>
<dbReference type="AlphaFoldDB" id="A0A0F9MQF7"/>
<comment type="caution">
    <text evidence="1">The sequence shown here is derived from an EMBL/GenBank/DDBJ whole genome shotgun (WGS) entry which is preliminary data.</text>
</comment>